<dbReference type="InterPro" id="IPR002068">
    <property type="entry name" value="A-crystallin/Hsp20_dom"/>
</dbReference>
<organism evidence="5 6">
    <name type="scientific">Cryptosporangium arvum DSM 44712</name>
    <dbReference type="NCBI Taxonomy" id="927661"/>
    <lineage>
        <taxon>Bacteria</taxon>
        <taxon>Bacillati</taxon>
        <taxon>Actinomycetota</taxon>
        <taxon>Actinomycetes</taxon>
        <taxon>Cryptosporangiales</taxon>
        <taxon>Cryptosporangiaceae</taxon>
        <taxon>Cryptosporangium</taxon>
    </lineage>
</organism>
<evidence type="ECO:0000256" key="2">
    <source>
        <dbReference type="RuleBase" id="RU003616"/>
    </source>
</evidence>
<evidence type="ECO:0000313" key="6">
    <source>
        <dbReference type="Proteomes" id="UP000021053"/>
    </source>
</evidence>
<dbReference type="EMBL" id="JFBT01000001">
    <property type="protein sequence ID" value="EXG81489.1"/>
    <property type="molecule type" value="Genomic_DNA"/>
</dbReference>
<gene>
    <name evidence="5" type="ORF">CryarDRAFT_2604</name>
</gene>
<evidence type="ECO:0000256" key="1">
    <source>
        <dbReference type="PROSITE-ProRule" id="PRU00285"/>
    </source>
</evidence>
<proteinExistence type="inferred from homology"/>
<dbReference type="SUPFAM" id="SSF49764">
    <property type="entry name" value="HSP20-like chaperones"/>
    <property type="match status" value="1"/>
</dbReference>
<evidence type="ECO:0000259" key="4">
    <source>
        <dbReference type="PROSITE" id="PS01031"/>
    </source>
</evidence>
<dbReference type="HOGENOM" id="CLU_046737_12_4_11"/>
<feature type="region of interest" description="Disordered" evidence="3">
    <location>
        <begin position="132"/>
        <end position="164"/>
    </location>
</feature>
<feature type="compositionally biased region" description="Low complexity" evidence="3">
    <location>
        <begin position="140"/>
        <end position="164"/>
    </location>
</feature>
<dbReference type="PATRIC" id="fig|927661.3.peg.2567"/>
<evidence type="ECO:0000256" key="3">
    <source>
        <dbReference type="SAM" id="MobiDB-lite"/>
    </source>
</evidence>
<sequence>MSITLWTRRDPFAEFDALVRRSFGPVATRPAETRRNFTPAAEVTRDGDDAVVRLEVPGVDVENDVTVEVDAGQLVVRGERRGEHDGRSFSEVRYGSFRRTFRLPEHVGADAVTASYDQGVLSVRVAGAHTAPAQPETRRIAITTAPAAESPTESPAASTVDHTA</sequence>
<dbReference type="InterPro" id="IPR031107">
    <property type="entry name" value="Small_HSP"/>
</dbReference>
<dbReference type="CDD" id="cd06464">
    <property type="entry name" value="ACD_sHsps-like"/>
    <property type="match status" value="1"/>
</dbReference>
<comment type="similarity">
    <text evidence="1 2">Belongs to the small heat shock protein (HSP20) family.</text>
</comment>
<keyword evidence="5" id="KW-0346">Stress response</keyword>
<dbReference type="Pfam" id="PF00011">
    <property type="entry name" value="HSP20"/>
    <property type="match status" value="1"/>
</dbReference>
<dbReference type="InterPro" id="IPR008978">
    <property type="entry name" value="HSP20-like_chaperone"/>
</dbReference>
<dbReference type="Gene3D" id="2.60.40.790">
    <property type="match status" value="1"/>
</dbReference>
<feature type="domain" description="SHSP" evidence="4">
    <location>
        <begin position="32"/>
        <end position="143"/>
    </location>
</feature>
<dbReference type="RefSeq" id="WP_035850822.1">
    <property type="nucleotide sequence ID" value="NZ_KK073874.1"/>
</dbReference>
<dbReference type="AlphaFoldDB" id="A0A010ZS44"/>
<dbReference type="PROSITE" id="PS01031">
    <property type="entry name" value="SHSP"/>
    <property type="match status" value="1"/>
</dbReference>
<comment type="caution">
    <text evidence="5">The sequence shown here is derived from an EMBL/GenBank/DDBJ whole genome shotgun (WGS) entry which is preliminary data.</text>
</comment>
<dbReference type="OrthoDB" id="3855217at2"/>
<keyword evidence="6" id="KW-1185">Reference proteome</keyword>
<dbReference type="Proteomes" id="UP000021053">
    <property type="component" value="Unassembled WGS sequence"/>
</dbReference>
<accession>A0A010ZS44</accession>
<reference evidence="5 6" key="1">
    <citation type="submission" date="2013-07" db="EMBL/GenBank/DDBJ databases">
        <authorList>
            <consortium name="DOE Joint Genome Institute"/>
            <person name="Eisen J."/>
            <person name="Huntemann M."/>
            <person name="Han J."/>
            <person name="Chen A."/>
            <person name="Kyrpides N."/>
            <person name="Mavromatis K."/>
            <person name="Markowitz V."/>
            <person name="Palaniappan K."/>
            <person name="Ivanova N."/>
            <person name="Schaumberg A."/>
            <person name="Pati A."/>
            <person name="Liolios K."/>
            <person name="Nordberg H.P."/>
            <person name="Cantor M.N."/>
            <person name="Hua S.X."/>
            <person name="Woyke T."/>
        </authorList>
    </citation>
    <scope>NUCLEOTIDE SEQUENCE [LARGE SCALE GENOMIC DNA]</scope>
    <source>
        <strain evidence="5 6">DSM 44712</strain>
    </source>
</reference>
<dbReference type="PANTHER" id="PTHR11527">
    <property type="entry name" value="HEAT-SHOCK PROTEIN 20 FAMILY MEMBER"/>
    <property type="match status" value="1"/>
</dbReference>
<name>A0A010ZS44_9ACTN</name>
<evidence type="ECO:0000313" key="5">
    <source>
        <dbReference type="EMBL" id="EXG81489.1"/>
    </source>
</evidence>
<protein>
    <submittedName>
        <fullName evidence="5">Molecular chaperone (Small heat shock protein)</fullName>
    </submittedName>
</protein>